<accession>A0A0D2FV20</accession>
<keyword evidence="2" id="KW-1185">Reference proteome</keyword>
<reference evidence="1 2" key="1">
    <citation type="submission" date="2015-01" db="EMBL/GenBank/DDBJ databases">
        <title>The Genome Sequence of Capronia semiimmersa CBS27337.</title>
        <authorList>
            <consortium name="The Broad Institute Genomics Platform"/>
            <person name="Cuomo C."/>
            <person name="de Hoog S."/>
            <person name="Gorbushina A."/>
            <person name="Stielow B."/>
            <person name="Teixiera M."/>
            <person name="Abouelleil A."/>
            <person name="Chapman S.B."/>
            <person name="Priest M."/>
            <person name="Young S.K."/>
            <person name="Wortman J."/>
            <person name="Nusbaum C."/>
            <person name="Birren B."/>
        </authorList>
    </citation>
    <scope>NUCLEOTIDE SEQUENCE [LARGE SCALE GENOMIC DNA]</scope>
    <source>
        <strain evidence="1 2">CBS 27337</strain>
    </source>
</reference>
<dbReference type="Proteomes" id="UP000054266">
    <property type="component" value="Unassembled WGS sequence"/>
</dbReference>
<dbReference type="HOGENOM" id="CLU_1959293_0_0_1"/>
<evidence type="ECO:0000313" key="2">
    <source>
        <dbReference type="Proteomes" id="UP000054266"/>
    </source>
</evidence>
<protein>
    <submittedName>
        <fullName evidence="1">Uncharacterized protein</fullName>
    </submittedName>
</protein>
<sequence>MELAQGSIDDDLGCSNSLTDLSVDTAALHHIRRDWSSIIAILRDYKVELVGIIEHHPNLTADKRMVILHALSEMVEAELTDAEALLSEQSSGLPDFAAISYKMSFANLVLLMKGAELETDRSSQLVRS</sequence>
<proteinExistence type="predicted"/>
<name>A0A0D2FV20_9EURO</name>
<evidence type="ECO:0000313" key="1">
    <source>
        <dbReference type="EMBL" id="KIW72308.1"/>
    </source>
</evidence>
<gene>
    <name evidence="1" type="ORF">PV04_00512</name>
</gene>
<dbReference type="EMBL" id="KN846956">
    <property type="protein sequence ID" value="KIW72308.1"/>
    <property type="molecule type" value="Genomic_DNA"/>
</dbReference>
<organism evidence="1 2">
    <name type="scientific">Phialophora macrospora</name>
    <dbReference type="NCBI Taxonomy" id="1851006"/>
    <lineage>
        <taxon>Eukaryota</taxon>
        <taxon>Fungi</taxon>
        <taxon>Dikarya</taxon>
        <taxon>Ascomycota</taxon>
        <taxon>Pezizomycotina</taxon>
        <taxon>Eurotiomycetes</taxon>
        <taxon>Chaetothyriomycetidae</taxon>
        <taxon>Chaetothyriales</taxon>
        <taxon>Herpotrichiellaceae</taxon>
        <taxon>Phialophora</taxon>
    </lineage>
</organism>
<dbReference type="AlphaFoldDB" id="A0A0D2FV20"/>